<dbReference type="PANTHER" id="PTHR39556:SF1">
    <property type="entry name" value="PROTEIN, PUTATIVE-RELATED"/>
    <property type="match status" value="1"/>
</dbReference>
<feature type="transmembrane region" description="Helical" evidence="1">
    <location>
        <begin position="160"/>
        <end position="181"/>
    </location>
</feature>
<feature type="transmembrane region" description="Helical" evidence="1">
    <location>
        <begin position="31"/>
        <end position="53"/>
    </location>
</feature>
<feature type="transmembrane region" description="Helical" evidence="1">
    <location>
        <begin position="6"/>
        <end position="24"/>
    </location>
</feature>
<evidence type="ECO:0008006" key="4">
    <source>
        <dbReference type="Google" id="ProtNLM"/>
    </source>
</evidence>
<proteinExistence type="predicted"/>
<dbReference type="KEGG" id="dde:Dde_2515"/>
<evidence type="ECO:0000313" key="2">
    <source>
        <dbReference type="EMBL" id="ABB39312.1"/>
    </source>
</evidence>
<organism evidence="2 3">
    <name type="scientific">Oleidesulfovibrio alaskensis (strain ATCC BAA-1058 / DSM 17464 / G20)</name>
    <name type="common">Desulfovibrio alaskensis</name>
    <dbReference type="NCBI Taxonomy" id="207559"/>
    <lineage>
        <taxon>Bacteria</taxon>
        <taxon>Pseudomonadati</taxon>
        <taxon>Thermodesulfobacteriota</taxon>
        <taxon>Desulfovibrionia</taxon>
        <taxon>Desulfovibrionales</taxon>
        <taxon>Desulfovibrionaceae</taxon>
        <taxon>Oleidesulfovibrio</taxon>
    </lineage>
</organism>
<dbReference type="EMBL" id="CP000112">
    <property type="protein sequence ID" value="ABB39312.1"/>
    <property type="molecule type" value="Genomic_DNA"/>
</dbReference>
<sequence>MTGPDSLLPLIKLAAAFIIMLLAIRFRVNLGLSIISGGAAVGLFFGLAPDMWLPTVFTGLTSPQTLMLAAIVLLILLLSDVLEKSGQTLRLMDALSGYLKNPRLRLVFFPMLIGLLPMPGGAVFSAPMIGAVASRMQVSKDTLAALNYWYRHVWETWWPLYPGIILAASLSGIPITTICAFGLPGMAIMLAAGWFFMLRPAVLSLPPATVQTDSTVTASTPKAVLRQGLPLLVAIGGSVLLETVLAFSAQGIPFESGVIAALAAGILTAAVQNKGSAGILAASLRHRHLWQMVLVIAAIFVFKEMLNTTGAVHQLAQLAGGRTALTVSCIFMPFIVGAVSGITMAYVGATFPLIVSLAVQAGLQDSLTAYVMLAIFSGFTGIMATPLHVCFVLTCQYFHCTLSKAWRHVALPCLLLFCSGLVYHGLLLLWLKP</sequence>
<keyword evidence="3" id="KW-1185">Reference proteome</keyword>
<evidence type="ECO:0000313" key="3">
    <source>
        <dbReference type="Proteomes" id="UP000002710"/>
    </source>
</evidence>
<feature type="transmembrane region" description="Helical" evidence="1">
    <location>
        <begin position="65"/>
        <end position="83"/>
    </location>
</feature>
<dbReference type="HOGENOM" id="CLU_056143_0_0_7"/>
<name>Q30YD4_OLEA2</name>
<evidence type="ECO:0000256" key="1">
    <source>
        <dbReference type="SAM" id="Phobius"/>
    </source>
</evidence>
<protein>
    <recommendedName>
        <fullName evidence="4">DUF401 family protein</fullName>
    </recommendedName>
</protein>
<accession>Q30YD4</accession>
<keyword evidence="1" id="KW-0812">Transmembrane</keyword>
<keyword evidence="1" id="KW-0472">Membrane</keyword>
<feature type="transmembrane region" description="Helical" evidence="1">
    <location>
        <begin position="104"/>
        <end position="129"/>
    </location>
</feature>
<feature type="transmembrane region" description="Helical" evidence="1">
    <location>
        <begin position="288"/>
        <end position="306"/>
    </location>
</feature>
<dbReference type="Proteomes" id="UP000002710">
    <property type="component" value="Chromosome"/>
</dbReference>
<dbReference type="InterPro" id="IPR007294">
    <property type="entry name" value="DUF401"/>
</dbReference>
<feature type="transmembrane region" description="Helical" evidence="1">
    <location>
        <begin position="188"/>
        <end position="208"/>
    </location>
</feature>
<dbReference type="RefSeq" id="WP_011368367.1">
    <property type="nucleotide sequence ID" value="NC_007519.1"/>
</dbReference>
<dbReference type="PANTHER" id="PTHR39556">
    <property type="entry name" value="PROTEIN, PUTATIVE-RELATED"/>
    <property type="match status" value="1"/>
</dbReference>
<feature type="transmembrane region" description="Helical" evidence="1">
    <location>
        <begin position="369"/>
        <end position="397"/>
    </location>
</feature>
<reference evidence="2 3" key="1">
    <citation type="journal article" date="2011" name="J. Bacteriol.">
        <title>Complete genome sequence and updated annotation of Desulfovibrio alaskensis G20.</title>
        <authorList>
            <person name="Hauser L.J."/>
            <person name="Land M.L."/>
            <person name="Brown S.D."/>
            <person name="Larimer F."/>
            <person name="Keller K.L."/>
            <person name="Rapp-Giles B.J."/>
            <person name="Price M.N."/>
            <person name="Lin M."/>
            <person name="Bruce D.C."/>
            <person name="Detter J.C."/>
            <person name="Tapia R."/>
            <person name="Han C.S."/>
            <person name="Goodwin L.A."/>
            <person name="Cheng J.F."/>
            <person name="Pitluck S."/>
            <person name="Copeland A."/>
            <person name="Lucas S."/>
            <person name="Nolan M."/>
            <person name="Lapidus A.L."/>
            <person name="Palumbo A.V."/>
            <person name="Wall J.D."/>
        </authorList>
    </citation>
    <scope>NUCLEOTIDE SEQUENCE [LARGE SCALE GENOMIC DNA]</scope>
    <source>
        <strain evidence="3">ATCC BAA 1058 / DSM 17464 / G20</strain>
    </source>
</reference>
<keyword evidence="1" id="KW-1133">Transmembrane helix</keyword>
<feature type="transmembrane region" description="Helical" evidence="1">
    <location>
        <begin position="228"/>
        <end position="247"/>
    </location>
</feature>
<feature type="transmembrane region" description="Helical" evidence="1">
    <location>
        <begin position="409"/>
        <end position="431"/>
    </location>
</feature>
<feature type="transmembrane region" description="Helical" evidence="1">
    <location>
        <begin position="327"/>
        <end position="349"/>
    </location>
</feature>
<feature type="transmembrane region" description="Helical" evidence="1">
    <location>
        <begin position="259"/>
        <end position="282"/>
    </location>
</feature>
<dbReference type="Pfam" id="PF04165">
    <property type="entry name" value="DUF401"/>
    <property type="match status" value="1"/>
</dbReference>
<dbReference type="STRING" id="207559.Dde_2515"/>
<gene>
    <name evidence="2" type="ordered locus">Dde_2515</name>
</gene>
<dbReference type="AlphaFoldDB" id="Q30YD4"/>
<dbReference type="eggNOG" id="COG1906">
    <property type="taxonomic scope" value="Bacteria"/>
</dbReference>